<evidence type="ECO:0000256" key="5">
    <source>
        <dbReference type="ARBA" id="ARBA00023274"/>
    </source>
</evidence>
<evidence type="ECO:0000256" key="6">
    <source>
        <dbReference type="ARBA" id="ARBA00035207"/>
    </source>
</evidence>
<reference evidence="11 12" key="1">
    <citation type="submission" date="2019-10" db="EMBL/GenBank/DDBJ databases">
        <title>Draft whole-genome sequence of the purple nonsulfur photosynthetic bacterium Roseospira navarrensis DSM 15114.</title>
        <authorList>
            <person name="Kyndt J.A."/>
            <person name="Meyer T.E."/>
        </authorList>
    </citation>
    <scope>NUCLEOTIDE SEQUENCE [LARGE SCALE GENOMIC DNA]</scope>
    <source>
        <strain evidence="11 12">DSM 15114</strain>
    </source>
</reference>
<evidence type="ECO:0000256" key="4">
    <source>
        <dbReference type="ARBA" id="ARBA00022980"/>
    </source>
</evidence>
<protein>
    <recommendedName>
        <fullName evidence="6 7">Large ribosomal subunit protein uL22</fullName>
    </recommendedName>
</protein>
<proteinExistence type="inferred from homology"/>
<dbReference type="InterPro" id="IPR005727">
    <property type="entry name" value="Ribosomal_uL22_bac/chlpt-type"/>
</dbReference>
<gene>
    <name evidence="7 11" type="primary">rplV</name>
    <name evidence="11" type="ORF">GHC57_11930</name>
</gene>
<dbReference type="RefSeq" id="WP_153344497.1">
    <property type="nucleotide sequence ID" value="NZ_WIVE01000036.1"/>
</dbReference>
<comment type="similarity">
    <text evidence="1 7 8">Belongs to the universal ribosomal protein uL22 family.</text>
</comment>
<dbReference type="Pfam" id="PF00237">
    <property type="entry name" value="Ribosomal_L22"/>
    <property type="match status" value="1"/>
</dbReference>
<evidence type="ECO:0000256" key="2">
    <source>
        <dbReference type="ARBA" id="ARBA00022730"/>
    </source>
</evidence>
<dbReference type="PROSITE" id="PS00464">
    <property type="entry name" value="RIBOSOMAL_L22"/>
    <property type="match status" value="1"/>
</dbReference>
<dbReference type="InterPro" id="IPR018260">
    <property type="entry name" value="Ribosomal_uL22_CS"/>
</dbReference>
<evidence type="ECO:0000256" key="8">
    <source>
        <dbReference type="RuleBase" id="RU004005"/>
    </source>
</evidence>
<evidence type="ECO:0000256" key="10">
    <source>
        <dbReference type="RuleBase" id="RU004008"/>
    </source>
</evidence>
<evidence type="ECO:0000256" key="3">
    <source>
        <dbReference type="ARBA" id="ARBA00022884"/>
    </source>
</evidence>
<dbReference type="CDD" id="cd00336">
    <property type="entry name" value="Ribosomal_L22"/>
    <property type="match status" value="1"/>
</dbReference>
<name>A0A7X1ZER7_9PROT</name>
<comment type="subunit">
    <text evidence="7 9">Part of the 50S ribosomal subunit.</text>
</comment>
<dbReference type="SUPFAM" id="SSF54843">
    <property type="entry name" value="Ribosomal protein L22"/>
    <property type="match status" value="1"/>
</dbReference>
<comment type="caution">
    <text evidence="11">The sequence shown here is derived from an EMBL/GenBank/DDBJ whole genome shotgun (WGS) entry which is preliminary data.</text>
</comment>
<evidence type="ECO:0000313" key="12">
    <source>
        <dbReference type="Proteomes" id="UP000434582"/>
    </source>
</evidence>
<dbReference type="GO" id="GO:0006412">
    <property type="term" value="P:translation"/>
    <property type="evidence" value="ECO:0007669"/>
    <property type="project" value="UniProtKB-UniRule"/>
</dbReference>
<evidence type="ECO:0000256" key="1">
    <source>
        <dbReference type="ARBA" id="ARBA00009451"/>
    </source>
</evidence>
<dbReference type="NCBIfam" id="TIGR01044">
    <property type="entry name" value="rplV_bact"/>
    <property type="match status" value="1"/>
</dbReference>
<keyword evidence="12" id="KW-1185">Reference proteome</keyword>
<accession>A0A7X1ZER7</accession>
<dbReference type="HAMAP" id="MF_01331_B">
    <property type="entry name" value="Ribosomal_uL22_B"/>
    <property type="match status" value="1"/>
</dbReference>
<evidence type="ECO:0000256" key="7">
    <source>
        <dbReference type="HAMAP-Rule" id="MF_01331"/>
    </source>
</evidence>
<dbReference type="PANTHER" id="PTHR13501">
    <property type="entry name" value="CHLOROPLAST 50S RIBOSOMAL PROTEIN L22-RELATED"/>
    <property type="match status" value="1"/>
</dbReference>
<dbReference type="PANTHER" id="PTHR13501:SF8">
    <property type="entry name" value="LARGE RIBOSOMAL SUBUNIT PROTEIN UL22M"/>
    <property type="match status" value="1"/>
</dbReference>
<dbReference type="AlphaFoldDB" id="A0A7X1ZER7"/>
<dbReference type="Proteomes" id="UP000434582">
    <property type="component" value="Unassembled WGS sequence"/>
</dbReference>
<dbReference type="InterPro" id="IPR047867">
    <property type="entry name" value="Ribosomal_uL22_bac/org-type"/>
</dbReference>
<dbReference type="InterPro" id="IPR001063">
    <property type="entry name" value="Ribosomal_uL22"/>
</dbReference>
<dbReference type="EMBL" id="WIVE01000036">
    <property type="protein sequence ID" value="MQX37228.1"/>
    <property type="molecule type" value="Genomic_DNA"/>
</dbReference>
<dbReference type="OrthoDB" id="9805969at2"/>
<dbReference type="Gene3D" id="3.90.470.10">
    <property type="entry name" value="Ribosomal protein L22/L17"/>
    <property type="match status" value="1"/>
</dbReference>
<evidence type="ECO:0000313" key="11">
    <source>
        <dbReference type="EMBL" id="MQX37228.1"/>
    </source>
</evidence>
<dbReference type="GO" id="GO:0022625">
    <property type="term" value="C:cytosolic large ribosomal subunit"/>
    <property type="evidence" value="ECO:0007669"/>
    <property type="project" value="TreeGrafter"/>
</dbReference>
<keyword evidence="3 7" id="KW-0694">RNA-binding</keyword>
<keyword evidence="4 7" id="KW-0689">Ribosomal protein</keyword>
<comment type="function">
    <text evidence="7">The globular domain of the protein is located near the polypeptide exit tunnel on the outside of the subunit, while an extended beta-hairpin is found that lines the wall of the exit tunnel in the center of the 70S ribosome.</text>
</comment>
<dbReference type="GO" id="GO:0019843">
    <property type="term" value="F:rRNA binding"/>
    <property type="evidence" value="ECO:0007669"/>
    <property type="project" value="UniProtKB-UniRule"/>
</dbReference>
<keyword evidence="2 7" id="KW-0699">rRNA-binding</keyword>
<organism evidence="11 12">
    <name type="scientific">Roseospira navarrensis</name>
    <dbReference type="NCBI Taxonomy" id="140058"/>
    <lineage>
        <taxon>Bacteria</taxon>
        <taxon>Pseudomonadati</taxon>
        <taxon>Pseudomonadota</taxon>
        <taxon>Alphaproteobacteria</taxon>
        <taxon>Rhodospirillales</taxon>
        <taxon>Rhodospirillaceae</taxon>
        <taxon>Roseospira</taxon>
    </lineage>
</organism>
<sequence length="126" mass="14166">MGKMSAERPLDDVEAQAVSRMIRTSPRKLNLVAASIRGMPVDRALSELSFSKRRIAVEVKKVLESAIANAENNHQLDVDQLVVKEAYVGKSMVMKRWRARARGRVGKLLKPWANLTIVVREREEAA</sequence>
<dbReference type="InterPro" id="IPR036394">
    <property type="entry name" value="Ribosomal_uL22_sf"/>
</dbReference>
<comment type="function">
    <text evidence="7 10">This protein binds specifically to 23S rRNA; its binding is stimulated by other ribosomal proteins, e.g., L4, L17, and L20. It is important during the early stages of 50S assembly. It makes multiple contacts with different domains of the 23S rRNA in the assembled 50S subunit and ribosome.</text>
</comment>
<keyword evidence="5 7" id="KW-0687">Ribonucleoprotein</keyword>
<evidence type="ECO:0000256" key="9">
    <source>
        <dbReference type="RuleBase" id="RU004006"/>
    </source>
</evidence>
<dbReference type="GO" id="GO:0003735">
    <property type="term" value="F:structural constituent of ribosome"/>
    <property type="evidence" value="ECO:0007669"/>
    <property type="project" value="InterPro"/>
</dbReference>